<feature type="region of interest" description="Disordered" evidence="10">
    <location>
        <begin position="1"/>
        <end position="42"/>
    </location>
</feature>
<dbReference type="EMBL" id="JABCIY010000059">
    <property type="protein sequence ID" value="KAF7194491.1"/>
    <property type="molecule type" value="Genomic_DNA"/>
</dbReference>
<evidence type="ECO:0000256" key="7">
    <source>
        <dbReference type="ARBA" id="ARBA00023054"/>
    </source>
</evidence>
<feature type="compositionally biased region" description="Basic and acidic residues" evidence="10">
    <location>
        <begin position="229"/>
        <end position="256"/>
    </location>
</feature>
<evidence type="ECO:0000313" key="11">
    <source>
        <dbReference type="EMBL" id="KAF7194491.1"/>
    </source>
</evidence>
<evidence type="ECO:0000313" key="12">
    <source>
        <dbReference type="Proteomes" id="UP000660729"/>
    </source>
</evidence>
<sequence>MATKRQAPDDHGVRPKRPRYNANPNKPANLSGKSFKKAHPVNELKSQVRSLKRLLERDLPANVRVEKERALQTVTKELEDAEKAKKKSEIIGRWHKVRFFDRQKAERRLKKARKALEGAAGADAELQRQVEDCEVDVNYAMYYPLEVDYVPLFPSKRKKDGEEPENAQADDKAAAREGNQEMWEIVKRCMAEGTLQDLREGGLRALGAEVDQEERASETSTKRNPGKQIRKDTSSKTEQSREEDSDKEHDSADETGRGFFGDD</sequence>
<proteinExistence type="inferred from homology"/>
<accession>A0A8H6RLA5</accession>
<reference evidence="11" key="1">
    <citation type="submission" date="2020-04" db="EMBL/GenBank/DDBJ databases">
        <title>Draft genome resource of the tomato pathogen Pseudocercospora fuligena.</title>
        <authorList>
            <person name="Zaccaron A."/>
        </authorList>
    </citation>
    <scope>NUCLEOTIDE SEQUENCE</scope>
    <source>
        <strain evidence="11">PF001</strain>
    </source>
</reference>
<evidence type="ECO:0000256" key="10">
    <source>
        <dbReference type="SAM" id="MobiDB-lite"/>
    </source>
</evidence>
<keyword evidence="7 9" id="KW-0175">Coiled coil</keyword>
<evidence type="ECO:0000256" key="5">
    <source>
        <dbReference type="ARBA" id="ARBA00019827"/>
    </source>
</evidence>
<dbReference type="Pfam" id="PF10153">
    <property type="entry name" value="Efg1"/>
    <property type="match status" value="1"/>
</dbReference>
<evidence type="ECO:0000256" key="1">
    <source>
        <dbReference type="ARBA" id="ARBA00002773"/>
    </source>
</evidence>
<dbReference type="InterPro" id="IPR019310">
    <property type="entry name" value="Efg1"/>
</dbReference>
<dbReference type="Proteomes" id="UP000660729">
    <property type="component" value="Unassembled WGS sequence"/>
</dbReference>
<feature type="compositionally biased region" description="Basic and acidic residues" evidence="10">
    <location>
        <begin position="1"/>
        <end position="13"/>
    </location>
</feature>
<evidence type="ECO:0000256" key="9">
    <source>
        <dbReference type="SAM" id="Coils"/>
    </source>
</evidence>
<feature type="coiled-coil region" evidence="9">
    <location>
        <begin position="64"/>
        <end position="122"/>
    </location>
</feature>
<dbReference type="AlphaFoldDB" id="A0A8H6RLA5"/>
<protein>
    <recommendedName>
        <fullName evidence="4">rRNA-processing protein EFG1</fullName>
    </recommendedName>
    <alternativeName>
        <fullName evidence="5">rRNA-processing protein efg1</fullName>
    </alternativeName>
</protein>
<keyword evidence="8" id="KW-0539">Nucleus</keyword>
<comment type="subcellular location">
    <subcellularLocation>
        <location evidence="2">Nucleus</location>
        <location evidence="2">Nucleolus</location>
    </subcellularLocation>
</comment>
<dbReference type="PANTHER" id="PTHR33911">
    <property type="entry name" value="RRNA-PROCESSING PROTEIN EFG1"/>
    <property type="match status" value="1"/>
</dbReference>
<dbReference type="GO" id="GO:0030688">
    <property type="term" value="C:preribosome, small subunit precursor"/>
    <property type="evidence" value="ECO:0007669"/>
    <property type="project" value="TreeGrafter"/>
</dbReference>
<feature type="compositionally biased region" description="Polar residues" evidence="10">
    <location>
        <begin position="22"/>
        <end position="32"/>
    </location>
</feature>
<feature type="region of interest" description="Disordered" evidence="10">
    <location>
        <begin position="156"/>
        <end position="178"/>
    </location>
</feature>
<feature type="compositionally biased region" description="Basic and acidic residues" evidence="10">
    <location>
        <begin position="169"/>
        <end position="178"/>
    </location>
</feature>
<dbReference type="PANTHER" id="PTHR33911:SF1">
    <property type="entry name" value="RRNA-PROCESSING PROTEIN EFG1"/>
    <property type="match status" value="1"/>
</dbReference>
<evidence type="ECO:0000256" key="4">
    <source>
        <dbReference type="ARBA" id="ARBA00018689"/>
    </source>
</evidence>
<organism evidence="11 12">
    <name type="scientific">Pseudocercospora fuligena</name>
    <dbReference type="NCBI Taxonomy" id="685502"/>
    <lineage>
        <taxon>Eukaryota</taxon>
        <taxon>Fungi</taxon>
        <taxon>Dikarya</taxon>
        <taxon>Ascomycota</taxon>
        <taxon>Pezizomycotina</taxon>
        <taxon>Dothideomycetes</taxon>
        <taxon>Dothideomycetidae</taxon>
        <taxon>Mycosphaerellales</taxon>
        <taxon>Mycosphaerellaceae</taxon>
        <taxon>Pseudocercospora</taxon>
    </lineage>
</organism>
<feature type="region of interest" description="Disordered" evidence="10">
    <location>
        <begin position="206"/>
        <end position="263"/>
    </location>
</feature>
<comment type="function">
    <text evidence="1">Involved in rRNA processing.</text>
</comment>
<evidence type="ECO:0000256" key="2">
    <source>
        <dbReference type="ARBA" id="ARBA00004604"/>
    </source>
</evidence>
<comment type="caution">
    <text evidence="11">The sequence shown here is derived from an EMBL/GenBank/DDBJ whole genome shotgun (WGS) entry which is preliminary data.</text>
</comment>
<evidence type="ECO:0000256" key="3">
    <source>
        <dbReference type="ARBA" id="ARBA00006916"/>
    </source>
</evidence>
<keyword evidence="6" id="KW-0698">rRNA processing</keyword>
<comment type="similarity">
    <text evidence="3">Belongs to the EFG1 family.</text>
</comment>
<dbReference type="GO" id="GO:0000462">
    <property type="term" value="P:maturation of SSU-rRNA from tricistronic rRNA transcript (SSU-rRNA, 5.8S rRNA, LSU-rRNA)"/>
    <property type="evidence" value="ECO:0007669"/>
    <property type="project" value="TreeGrafter"/>
</dbReference>
<name>A0A8H6RLA5_9PEZI</name>
<gene>
    <name evidence="11" type="ORF">HII31_04160</name>
</gene>
<dbReference type="OrthoDB" id="47732at2759"/>
<dbReference type="InterPro" id="IPR050786">
    <property type="entry name" value="EFG1_rRNA-proc"/>
</dbReference>
<keyword evidence="12" id="KW-1185">Reference proteome</keyword>
<dbReference type="GO" id="GO:0005730">
    <property type="term" value="C:nucleolus"/>
    <property type="evidence" value="ECO:0007669"/>
    <property type="project" value="UniProtKB-SubCell"/>
</dbReference>
<evidence type="ECO:0000256" key="8">
    <source>
        <dbReference type="ARBA" id="ARBA00023242"/>
    </source>
</evidence>
<evidence type="ECO:0000256" key="6">
    <source>
        <dbReference type="ARBA" id="ARBA00022552"/>
    </source>
</evidence>